<dbReference type="SUPFAM" id="SSF50104">
    <property type="entry name" value="Translation proteins SH3-like domain"/>
    <property type="match status" value="1"/>
</dbReference>
<dbReference type="Pfam" id="PF01245">
    <property type="entry name" value="Ribosomal_L19"/>
    <property type="match status" value="1"/>
</dbReference>
<dbReference type="PANTHER" id="PTHR15680:SF9">
    <property type="entry name" value="LARGE RIBOSOMAL SUBUNIT PROTEIN BL19M"/>
    <property type="match status" value="1"/>
</dbReference>
<name>A0A097KQ88_BOTBR</name>
<dbReference type="InterPro" id="IPR008991">
    <property type="entry name" value="Translation_prot_SH3-like_sf"/>
</dbReference>
<dbReference type="PIRSF" id="PIRSF002191">
    <property type="entry name" value="Ribosomal_L19"/>
    <property type="match status" value="1"/>
</dbReference>
<proteinExistence type="inferred from homology"/>
<dbReference type="GO" id="GO:0003729">
    <property type="term" value="F:mRNA binding"/>
    <property type="evidence" value="ECO:0007669"/>
    <property type="project" value="UniProtKB-ARBA"/>
</dbReference>
<protein>
    <recommendedName>
        <fullName evidence="4">Large ribosomal subunit protein bL19c</fullName>
    </recommendedName>
</protein>
<dbReference type="PRINTS" id="PR00061">
    <property type="entry name" value="RIBOSOMALL19"/>
</dbReference>
<evidence type="ECO:0000256" key="3">
    <source>
        <dbReference type="ARBA" id="ARBA00023274"/>
    </source>
</evidence>
<dbReference type="InterPro" id="IPR018257">
    <property type="entry name" value="Ribosomal_bL19_CS"/>
</dbReference>
<reference evidence="5" key="1">
    <citation type="journal article" date="2014" name="BMC Evol. Biol.">
        <title>Chloroplast phylogenomic analysis resolves deep-level relationships within the green algal class Trebouxiophyceae.</title>
        <authorList>
            <person name="Lemieux C."/>
            <person name="Otis C."/>
            <person name="Turmel M."/>
        </authorList>
    </citation>
    <scope>NUCLEOTIDE SEQUENCE</scope>
</reference>
<organism evidence="5">
    <name type="scientific">Botryococcus braunii</name>
    <name type="common">Green alga</name>
    <dbReference type="NCBI Taxonomy" id="38881"/>
    <lineage>
        <taxon>Eukaryota</taxon>
        <taxon>Viridiplantae</taxon>
        <taxon>Chlorophyta</taxon>
        <taxon>core chlorophytes</taxon>
        <taxon>Trebouxiophyceae</taxon>
        <taxon>Trebouxiophyceae incertae sedis</taxon>
        <taxon>Elliptochloris clade</taxon>
        <taxon>Botryococcus</taxon>
    </lineage>
</organism>
<geneLocation type="chloroplast" evidence="5"/>
<dbReference type="GO" id="GO:0009507">
    <property type="term" value="C:chloroplast"/>
    <property type="evidence" value="ECO:0007669"/>
    <property type="project" value="UniProtKB-SubCell"/>
</dbReference>
<keyword evidence="5" id="KW-0150">Chloroplast</keyword>
<dbReference type="GO" id="GO:0003735">
    <property type="term" value="F:structural constituent of ribosome"/>
    <property type="evidence" value="ECO:0007669"/>
    <property type="project" value="InterPro"/>
</dbReference>
<dbReference type="HAMAP" id="MF_00402">
    <property type="entry name" value="Ribosomal_bL19"/>
    <property type="match status" value="1"/>
</dbReference>
<dbReference type="InterPro" id="IPR038657">
    <property type="entry name" value="Ribosomal_bL19_sf"/>
</dbReference>
<comment type="subcellular location">
    <subcellularLocation>
        <location evidence="4">Plastid</location>
        <location evidence="4">Chloroplast</location>
    </subcellularLocation>
</comment>
<dbReference type="NCBIfam" id="TIGR01024">
    <property type="entry name" value="rplS_bact"/>
    <property type="match status" value="1"/>
</dbReference>
<keyword evidence="5" id="KW-0934">Plastid</keyword>
<evidence type="ECO:0000256" key="4">
    <source>
        <dbReference type="HAMAP-Rule" id="MF_00402"/>
    </source>
</evidence>
<comment type="similarity">
    <text evidence="1 4">Belongs to the bacterial ribosomal protein bL19 family.</text>
</comment>
<dbReference type="FunFam" id="2.30.30.790:FF:000004">
    <property type="entry name" value="50S ribosomal protein L19, chloroplastic"/>
    <property type="match status" value="1"/>
</dbReference>
<dbReference type="GO" id="GO:0006412">
    <property type="term" value="P:translation"/>
    <property type="evidence" value="ECO:0007669"/>
    <property type="project" value="UniProtKB-UniRule"/>
</dbReference>
<evidence type="ECO:0000313" key="5">
    <source>
        <dbReference type="EMBL" id="AIT95353.1"/>
    </source>
</evidence>
<dbReference type="InterPro" id="IPR001857">
    <property type="entry name" value="Ribosomal_bL19"/>
</dbReference>
<gene>
    <name evidence="4 5" type="primary">rpl19</name>
</gene>
<dbReference type="Gene3D" id="2.30.30.790">
    <property type="match status" value="1"/>
</dbReference>
<dbReference type="PANTHER" id="PTHR15680">
    <property type="entry name" value="RIBOSOMAL PROTEIN L19"/>
    <property type="match status" value="1"/>
</dbReference>
<dbReference type="EMBL" id="KM462884">
    <property type="protein sequence ID" value="AIT95353.1"/>
    <property type="molecule type" value="Genomic_DNA"/>
</dbReference>
<accession>A0A097KQ88</accession>
<dbReference type="RefSeq" id="YP_009106503.1">
    <property type="nucleotide sequence ID" value="NC_025545.1"/>
</dbReference>
<dbReference type="GO" id="GO:0022625">
    <property type="term" value="C:cytosolic large ribosomal subunit"/>
    <property type="evidence" value="ECO:0007669"/>
    <property type="project" value="TreeGrafter"/>
</dbReference>
<dbReference type="GeneID" id="22160935"/>
<sequence length="120" mass="13771">MPIKYQELVRKMESQFLKSDLPSIEVGDTVKVGVLIQEGNKERVQPYEGTVIAKRRAGLHTTITVRRVFQGIGVERVFTPHSPAIKKLEVLKRAKVRRAKLYYLRDRSGKGTRLTPRLEN</sequence>
<evidence type="ECO:0000256" key="2">
    <source>
        <dbReference type="ARBA" id="ARBA00022980"/>
    </source>
</evidence>
<dbReference type="AlphaFoldDB" id="A0A097KQ88"/>
<keyword evidence="2 4" id="KW-0689">Ribosomal protein</keyword>
<keyword evidence="3 4" id="KW-0687">Ribonucleoprotein</keyword>
<evidence type="ECO:0000256" key="1">
    <source>
        <dbReference type="ARBA" id="ARBA00005781"/>
    </source>
</evidence>
<dbReference type="PROSITE" id="PS01015">
    <property type="entry name" value="RIBOSOMAL_L19"/>
    <property type="match status" value="1"/>
</dbReference>